<dbReference type="RefSeq" id="XP_052107547.1">
    <property type="nucleotide sequence ID" value="XM_052251587.1"/>
</dbReference>
<reference evidence="4" key="2">
    <citation type="submission" date="2025-08" db="UniProtKB">
        <authorList>
            <consortium name="RefSeq"/>
        </authorList>
    </citation>
    <scope>IDENTIFICATION</scope>
    <source>
        <tissue evidence="4">Whole plant</tissue>
    </source>
</reference>
<dbReference type="Proteomes" id="UP000515211">
    <property type="component" value="Chromosome 7"/>
</dbReference>
<dbReference type="GeneID" id="127740549"/>
<organism evidence="3 4">
    <name type="scientific">Arachis duranensis</name>
    <name type="common">Wild peanut</name>
    <dbReference type="NCBI Taxonomy" id="130453"/>
    <lineage>
        <taxon>Eukaryota</taxon>
        <taxon>Viridiplantae</taxon>
        <taxon>Streptophyta</taxon>
        <taxon>Embryophyta</taxon>
        <taxon>Tracheophyta</taxon>
        <taxon>Spermatophyta</taxon>
        <taxon>Magnoliopsida</taxon>
        <taxon>eudicotyledons</taxon>
        <taxon>Gunneridae</taxon>
        <taxon>Pentapetalae</taxon>
        <taxon>rosids</taxon>
        <taxon>fabids</taxon>
        <taxon>Fabales</taxon>
        <taxon>Fabaceae</taxon>
        <taxon>Papilionoideae</taxon>
        <taxon>50 kb inversion clade</taxon>
        <taxon>dalbergioids sensu lato</taxon>
        <taxon>Dalbergieae</taxon>
        <taxon>Pterocarpus clade</taxon>
        <taxon>Arachis</taxon>
    </lineage>
</organism>
<protein>
    <submittedName>
        <fullName evidence="4">Uncharacterized protein LOC127740549</fullName>
    </submittedName>
</protein>
<accession>A0A9C6TC45</accession>
<feature type="compositionally biased region" description="Polar residues" evidence="1">
    <location>
        <begin position="106"/>
        <end position="118"/>
    </location>
</feature>
<evidence type="ECO:0000313" key="3">
    <source>
        <dbReference type="Proteomes" id="UP000515211"/>
    </source>
</evidence>
<feature type="region of interest" description="Disordered" evidence="1">
    <location>
        <begin position="1"/>
        <end position="22"/>
    </location>
</feature>
<name>A0A9C6TC45_ARADU</name>
<sequence>MATWEDLKNDSDDDDEESETKSQHCLMANEIDQVCLASKKKENMWYMDIGCSRHMTGKTTFFIKLDEYDGGLVTFGDDAKGKIVAVGKVDNDSDGEGAEISKENPKSVQNEESASPVLSRQIEGETSDLSLEQGRETETVRPPEVHQSSTPVRKPREWKSMKGYPHDFIIGDPSQGVTTRSSTKRPTEPSNLALLSQIEPNNVKEALEDPSWVKAMQEELAQFDKNKVWTLVSHPNGKKTKLLISLQNLSVKTDSVH</sequence>
<keyword evidence="3" id="KW-1185">Reference proteome</keyword>
<gene>
    <name evidence="4" type="primary">LOC127740549</name>
</gene>
<feature type="compositionally biased region" description="Basic and acidic residues" evidence="1">
    <location>
        <begin position="133"/>
        <end position="144"/>
    </location>
</feature>
<evidence type="ECO:0000313" key="4">
    <source>
        <dbReference type="RefSeq" id="XP_052107547.1"/>
    </source>
</evidence>
<proteinExistence type="predicted"/>
<dbReference type="InterPro" id="IPR054722">
    <property type="entry name" value="PolX-like_BBD"/>
</dbReference>
<feature type="compositionally biased region" description="Basic and acidic residues" evidence="1">
    <location>
        <begin position="1"/>
        <end position="10"/>
    </location>
</feature>
<dbReference type="KEGG" id="adu:127740549"/>
<reference evidence="3" key="1">
    <citation type="journal article" date="2016" name="Nat. Genet.">
        <title>The genome sequences of Arachis duranensis and Arachis ipaensis, the diploid ancestors of cultivated peanut.</title>
        <authorList>
            <person name="Bertioli D.J."/>
            <person name="Cannon S.B."/>
            <person name="Froenicke L."/>
            <person name="Huang G."/>
            <person name="Farmer A.D."/>
            <person name="Cannon E.K."/>
            <person name="Liu X."/>
            <person name="Gao D."/>
            <person name="Clevenger J."/>
            <person name="Dash S."/>
            <person name="Ren L."/>
            <person name="Moretzsohn M.C."/>
            <person name="Shirasawa K."/>
            <person name="Huang W."/>
            <person name="Vidigal B."/>
            <person name="Abernathy B."/>
            <person name="Chu Y."/>
            <person name="Niederhuth C.E."/>
            <person name="Umale P."/>
            <person name="Araujo A.C."/>
            <person name="Kozik A."/>
            <person name="Kim K.D."/>
            <person name="Burow M.D."/>
            <person name="Varshney R.K."/>
            <person name="Wang X."/>
            <person name="Zhang X."/>
            <person name="Barkley N."/>
            <person name="Guimaraes P.M."/>
            <person name="Isobe S."/>
            <person name="Guo B."/>
            <person name="Liao B."/>
            <person name="Stalker H.T."/>
            <person name="Schmitz R.J."/>
            <person name="Scheffler B.E."/>
            <person name="Leal-Bertioli S.C."/>
            <person name="Xun X."/>
            <person name="Jackson S.A."/>
            <person name="Michelmore R."/>
            <person name="Ozias-Akins P."/>
        </authorList>
    </citation>
    <scope>NUCLEOTIDE SEQUENCE [LARGE SCALE GENOMIC DNA]</scope>
    <source>
        <strain evidence="3">cv. V14167</strain>
    </source>
</reference>
<dbReference type="Pfam" id="PF22936">
    <property type="entry name" value="Pol_BBD"/>
    <property type="match status" value="1"/>
</dbReference>
<evidence type="ECO:0000259" key="2">
    <source>
        <dbReference type="Pfam" id="PF22936"/>
    </source>
</evidence>
<feature type="region of interest" description="Disordered" evidence="1">
    <location>
        <begin position="89"/>
        <end position="189"/>
    </location>
</feature>
<evidence type="ECO:0000256" key="1">
    <source>
        <dbReference type="SAM" id="MobiDB-lite"/>
    </source>
</evidence>
<dbReference type="AlphaFoldDB" id="A0A9C6TC45"/>
<feature type="domain" description="Retrovirus-related Pol polyprotein from transposon TNT 1-94-like beta-barrel" evidence="2">
    <location>
        <begin position="45"/>
        <end position="93"/>
    </location>
</feature>